<keyword evidence="13" id="KW-1185">Reference proteome</keyword>
<keyword evidence="4" id="KW-0679">Respiratory chain</keyword>
<reference evidence="12 13" key="1">
    <citation type="journal article" date="2012" name="Nucleic Acids Res.">
        <title>Sequencing of the smallest Apicomplexan genome from the human pathogen Babesia microti.</title>
        <authorList>
            <person name="Cornillot E."/>
            <person name="Hadj-Kaddour K."/>
            <person name="Dassouli A."/>
            <person name="Noel B."/>
            <person name="Ranwez V."/>
            <person name="Vacherie B."/>
            <person name="Augagneur Y."/>
            <person name="Bres V."/>
            <person name="Duclos A."/>
            <person name="Randazzo S."/>
            <person name="Carcy B."/>
            <person name="Debierre-Grockiego F."/>
            <person name="Delbecq S."/>
            <person name="Moubri-Menage K."/>
            <person name="Shams-Eldin H."/>
            <person name="Usmani-Brown S."/>
            <person name="Bringaud F."/>
            <person name="Wincker P."/>
            <person name="Vivares C.P."/>
            <person name="Schwarz R.T."/>
            <person name="Schetters T.P."/>
            <person name="Krause P.J."/>
            <person name="Gorenflot A."/>
            <person name="Berry V."/>
            <person name="Barbe V."/>
            <person name="Ben Mamoun C."/>
        </authorList>
    </citation>
    <scope>NUCLEOTIDE SEQUENCE [LARGE SCALE GENOMIC DNA]</scope>
    <source>
        <strain evidence="12 13">RI</strain>
    </source>
</reference>
<keyword evidence="3" id="KW-0813">Transport</keyword>
<proteinExistence type="inferred from homology"/>
<evidence type="ECO:0000313" key="13">
    <source>
        <dbReference type="Proteomes" id="UP000002899"/>
    </source>
</evidence>
<feature type="transmembrane region" description="Helical" evidence="11">
    <location>
        <begin position="111"/>
        <end position="129"/>
    </location>
</feature>
<evidence type="ECO:0000256" key="9">
    <source>
        <dbReference type="ARBA" id="ARBA00023128"/>
    </source>
</evidence>
<dbReference type="VEuPathDB" id="PiroplasmaDB:BMR1_02g00925"/>
<evidence type="ECO:0000256" key="3">
    <source>
        <dbReference type="ARBA" id="ARBA00022448"/>
    </source>
</evidence>
<evidence type="ECO:0000256" key="11">
    <source>
        <dbReference type="SAM" id="Phobius"/>
    </source>
</evidence>
<accession>A0A1R4AA28</accession>
<evidence type="ECO:0000256" key="5">
    <source>
        <dbReference type="ARBA" id="ARBA00022692"/>
    </source>
</evidence>
<name>A0A1R4AA28_BABMR</name>
<keyword evidence="9" id="KW-0496">Mitochondrion</keyword>
<evidence type="ECO:0000256" key="6">
    <source>
        <dbReference type="ARBA" id="ARBA00022792"/>
    </source>
</evidence>
<keyword evidence="7" id="KW-0249">Electron transport</keyword>
<evidence type="ECO:0000256" key="1">
    <source>
        <dbReference type="ARBA" id="ARBA00004434"/>
    </source>
</evidence>
<dbReference type="AlphaFoldDB" id="A0A1R4AA28"/>
<dbReference type="Proteomes" id="UP000002899">
    <property type="component" value="Chromosome II"/>
</dbReference>
<keyword evidence="5 11" id="KW-0812">Transmembrane</keyword>
<dbReference type="GO" id="GO:0045275">
    <property type="term" value="C:respiratory chain complex III"/>
    <property type="evidence" value="ECO:0007669"/>
    <property type="project" value="InterPro"/>
</dbReference>
<evidence type="ECO:0000313" key="12">
    <source>
        <dbReference type="EMBL" id="SJK85849.1"/>
    </source>
</evidence>
<dbReference type="GO" id="GO:0005743">
    <property type="term" value="C:mitochondrial inner membrane"/>
    <property type="evidence" value="ECO:0007669"/>
    <property type="project" value="UniProtKB-SubCell"/>
</dbReference>
<keyword evidence="6" id="KW-0999">Mitochondrion inner membrane</keyword>
<evidence type="ECO:0000256" key="4">
    <source>
        <dbReference type="ARBA" id="ARBA00022660"/>
    </source>
</evidence>
<reference evidence="12 13" key="3">
    <citation type="journal article" date="2016" name="Sci. Rep.">
        <title>Genome-wide diversity and gene expression profiling of Babesia microti isolates identify polymorphic genes that mediate host-pathogen interactions.</title>
        <authorList>
            <person name="Silva J.C."/>
            <person name="Cornillot E."/>
            <person name="McCracken C."/>
            <person name="Usmani-Brown S."/>
            <person name="Dwivedi A."/>
            <person name="Ifeonu O.O."/>
            <person name="Crabtree J."/>
            <person name="Gotia H.T."/>
            <person name="Virji A.Z."/>
            <person name="Reynes C."/>
            <person name="Colinge J."/>
            <person name="Kumar V."/>
            <person name="Lawres L."/>
            <person name="Pazzi J.E."/>
            <person name="Pablo J.V."/>
            <person name="Hung C."/>
            <person name="Brancato J."/>
            <person name="Kumari P."/>
            <person name="Orvis J."/>
            <person name="Tretina K."/>
            <person name="Chibucos M."/>
            <person name="Ott S."/>
            <person name="Sadzewicz L."/>
            <person name="Sengamalay N."/>
            <person name="Shetty A.C."/>
            <person name="Su Q."/>
            <person name="Tallon L."/>
            <person name="Fraser C.M."/>
            <person name="Frutos R."/>
            <person name="Molina D.M."/>
            <person name="Krause P.J."/>
            <person name="Ben Mamoun C."/>
        </authorList>
    </citation>
    <scope>NUCLEOTIDE SEQUENCE [LARGE SCALE GENOMIC DNA]</scope>
    <source>
        <strain evidence="12 13">RI</strain>
    </source>
</reference>
<keyword evidence="8 11" id="KW-1133">Transmembrane helix</keyword>
<comment type="subcellular location">
    <subcellularLocation>
        <location evidence="1">Mitochondrion inner membrane</location>
        <topology evidence="1">Single-pass membrane protein</topology>
    </subcellularLocation>
</comment>
<keyword evidence="10 11" id="KW-0472">Membrane</keyword>
<comment type="similarity">
    <text evidence="2">Belongs to the UQCRQ/QCR8 family.</text>
</comment>
<evidence type="ECO:0000256" key="8">
    <source>
        <dbReference type="ARBA" id="ARBA00022989"/>
    </source>
</evidence>
<reference evidence="12 13" key="2">
    <citation type="journal article" date="2013" name="PLoS ONE">
        <title>Whole genome mapping and re-organization of the nuclear and mitochondrial genomes of Babesia microti isolates.</title>
        <authorList>
            <person name="Cornillot E."/>
            <person name="Dassouli A."/>
            <person name="Garg A."/>
            <person name="Pachikara N."/>
            <person name="Randazzo S."/>
            <person name="Depoix D."/>
            <person name="Carcy B."/>
            <person name="Delbecq S."/>
            <person name="Frutos R."/>
            <person name="Silva J.C."/>
            <person name="Sutton R."/>
            <person name="Krause P.J."/>
            <person name="Mamoun C.B."/>
        </authorList>
    </citation>
    <scope>NUCLEOTIDE SEQUENCE [LARGE SCALE GENOMIC DNA]</scope>
    <source>
        <strain evidence="12 13">RI</strain>
    </source>
</reference>
<protein>
    <submittedName>
        <fullName evidence="12">Uncharacterized protein</fullName>
    </submittedName>
</protein>
<dbReference type="EMBL" id="FO082872">
    <property type="protein sequence ID" value="SJK85849.1"/>
    <property type="molecule type" value="Genomic_DNA"/>
</dbReference>
<evidence type="ECO:0000256" key="7">
    <source>
        <dbReference type="ARBA" id="ARBA00022982"/>
    </source>
</evidence>
<evidence type="ECO:0000256" key="10">
    <source>
        <dbReference type="ARBA" id="ARBA00023136"/>
    </source>
</evidence>
<dbReference type="Gene3D" id="1.20.5.210">
    <property type="entry name" value="Cytochrome b-c1 complex subunit 8"/>
    <property type="match status" value="1"/>
</dbReference>
<dbReference type="KEGG" id="bmic:BMR1_02g00925"/>
<dbReference type="InterPro" id="IPR036642">
    <property type="entry name" value="Cyt_bc1_su8_sf"/>
</dbReference>
<dbReference type="OrthoDB" id="359909at2759"/>
<organism evidence="12 13">
    <name type="scientific">Babesia microti (strain RI)</name>
    <dbReference type="NCBI Taxonomy" id="1133968"/>
    <lineage>
        <taxon>Eukaryota</taxon>
        <taxon>Sar</taxon>
        <taxon>Alveolata</taxon>
        <taxon>Apicomplexa</taxon>
        <taxon>Aconoidasida</taxon>
        <taxon>Piroplasmida</taxon>
        <taxon>Babesiidae</taxon>
        <taxon>Babesia</taxon>
    </lineage>
</organism>
<sequence length="143" mass="17251">MAPPALFPKITATNVMSKSRYYWYTSFCNISILSKPSSDSQSCIPLKITPKYHQKPLGSYPIPPEQEMLWKNRRKCYGGFYQQSISPFQLKIFYPLIHQFPARFWAKLSQGWWWVYWPALMTLFVLYKINYENDRFIRRHFFD</sequence>
<evidence type="ECO:0000256" key="2">
    <source>
        <dbReference type="ARBA" id="ARBA00007668"/>
    </source>
</evidence>
<dbReference type="GeneID" id="24423973"/>
<dbReference type="GO" id="GO:0006122">
    <property type="term" value="P:mitochondrial electron transport, ubiquinol to cytochrome c"/>
    <property type="evidence" value="ECO:0007669"/>
    <property type="project" value="InterPro"/>
</dbReference>
<dbReference type="RefSeq" id="XP_021338063.1">
    <property type="nucleotide sequence ID" value="XM_021483101.1"/>
</dbReference>